<protein>
    <submittedName>
        <fullName evidence="1">Uncharacterized protein</fullName>
    </submittedName>
</protein>
<sequence length="79" mass="9091">MCKRDGFLGVTRIQLAGIRFVTAEGVGMIAHVQVGGCDFWYWVDPAPTIFQREVLKELCDTMQALKRQNREKEDELRAF</sequence>
<gene>
    <name evidence="1" type="ORF">U9M48_027705</name>
</gene>
<organism evidence="1 2">
    <name type="scientific">Paspalum notatum var. saurae</name>
    <dbReference type="NCBI Taxonomy" id="547442"/>
    <lineage>
        <taxon>Eukaryota</taxon>
        <taxon>Viridiplantae</taxon>
        <taxon>Streptophyta</taxon>
        <taxon>Embryophyta</taxon>
        <taxon>Tracheophyta</taxon>
        <taxon>Spermatophyta</taxon>
        <taxon>Magnoliopsida</taxon>
        <taxon>Liliopsida</taxon>
        <taxon>Poales</taxon>
        <taxon>Poaceae</taxon>
        <taxon>PACMAD clade</taxon>
        <taxon>Panicoideae</taxon>
        <taxon>Andropogonodae</taxon>
        <taxon>Paspaleae</taxon>
        <taxon>Paspalinae</taxon>
        <taxon>Paspalum</taxon>
    </lineage>
</organism>
<reference evidence="1 2" key="1">
    <citation type="submission" date="2024-02" db="EMBL/GenBank/DDBJ databases">
        <title>High-quality chromosome-scale genome assembly of Pensacola bahiagrass (Paspalum notatum Flugge var. saurae).</title>
        <authorList>
            <person name="Vega J.M."/>
            <person name="Podio M."/>
            <person name="Orjuela J."/>
            <person name="Siena L.A."/>
            <person name="Pessino S.C."/>
            <person name="Combes M.C."/>
            <person name="Mariac C."/>
            <person name="Albertini E."/>
            <person name="Pupilli F."/>
            <person name="Ortiz J.P.A."/>
            <person name="Leblanc O."/>
        </authorList>
    </citation>
    <scope>NUCLEOTIDE SEQUENCE [LARGE SCALE GENOMIC DNA]</scope>
    <source>
        <strain evidence="1">R1</strain>
        <tissue evidence="1">Leaf</tissue>
    </source>
</reference>
<dbReference type="AlphaFoldDB" id="A0AAQ3TXR3"/>
<proteinExistence type="predicted"/>
<dbReference type="Proteomes" id="UP001341281">
    <property type="component" value="Chromosome 06"/>
</dbReference>
<accession>A0AAQ3TXR3</accession>
<evidence type="ECO:0000313" key="1">
    <source>
        <dbReference type="EMBL" id="WVZ80212.1"/>
    </source>
</evidence>
<keyword evidence="2" id="KW-1185">Reference proteome</keyword>
<name>A0AAQ3TXR3_PASNO</name>
<evidence type="ECO:0000313" key="2">
    <source>
        <dbReference type="Proteomes" id="UP001341281"/>
    </source>
</evidence>
<dbReference type="EMBL" id="CP144750">
    <property type="protein sequence ID" value="WVZ80212.1"/>
    <property type="molecule type" value="Genomic_DNA"/>
</dbReference>